<comment type="similarity">
    <text evidence="1">Belongs to the peptidase C1 family.</text>
</comment>
<dbReference type="Proteomes" id="UP000887563">
    <property type="component" value="Unplaced"/>
</dbReference>
<dbReference type="InterPro" id="IPR013128">
    <property type="entry name" value="Peptidase_C1A"/>
</dbReference>
<keyword evidence="4" id="KW-0788">Thiol protease</keyword>
<dbReference type="CDD" id="cd02620">
    <property type="entry name" value="Peptidase_C1A_CathepsinB"/>
    <property type="match status" value="1"/>
</dbReference>
<keyword evidence="2" id="KW-0645">Protease</keyword>
<protein>
    <submittedName>
        <fullName evidence="8">Peptidase C1A papain C-terminal domain-containing protein</fullName>
    </submittedName>
</protein>
<keyword evidence="7" id="KW-1185">Reference proteome</keyword>
<evidence type="ECO:0000259" key="6">
    <source>
        <dbReference type="SMART" id="SM00645"/>
    </source>
</evidence>
<dbReference type="SUPFAM" id="SSF54001">
    <property type="entry name" value="Cysteine proteinases"/>
    <property type="match status" value="1"/>
</dbReference>
<organism evidence="7 8">
    <name type="scientific">Meloidogyne incognita</name>
    <name type="common">Southern root-knot nematode worm</name>
    <name type="synonym">Oxyuris incognita</name>
    <dbReference type="NCBI Taxonomy" id="6306"/>
    <lineage>
        <taxon>Eukaryota</taxon>
        <taxon>Metazoa</taxon>
        <taxon>Ecdysozoa</taxon>
        <taxon>Nematoda</taxon>
        <taxon>Chromadorea</taxon>
        <taxon>Rhabditida</taxon>
        <taxon>Tylenchina</taxon>
        <taxon>Tylenchomorpha</taxon>
        <taxon>Tylenchoidea</taxon>
        <taxon>Meloidogynidae</taxon>
        <taxon>Meloidogyninae</taxon>
        <taxon>Meloidogyne</taxon>
        <taxon>Meloidogyne incognita group</taxon>
    </lineage>
</organism>
<evidence type="ECO:0000256" key="3">
    <source>
        <dbReference type="ARBA" id="ARBA00022801"/>
    </source>
</evidence>
<dbReference type="PRINTS" id="PR00705">
    <property type="entry name" value="PAPAIN"/>
</dbReference>
<name>A0A914KQE0_MELIC</name>
<reference evidence="8" key="1">
    <citation type="submission" date="2022-11" db="UniProtKB">
        <authorList>
            <consortium name="WormBaseParasite"/>
        </authorList>
    </citation>
    <scope>IDENTIFICATION</scope>
</reference>
<dbReference type="InterPro" id="IPR025661">
    <property type="entry name" value="Pept_asp_AS"/>
</dbReference>
<evidence type="ECO:0000313" key="8">
    <source>
        <dbReference type="WBParaSite" id="Minc3s00075g03700"/>
    </source>
</evidence>
<sequence>MKLVKEINVKAAGIWTASVNELSRLPLAKQKILCGAKLSFELKLNKTEAEPPEFNTKAGAQCTTKIDFDARTKWSGCSSIIGRIQNQGQCGSCWAVSTASAYTDRYCIARAKKGQNSAGNDASLQFSALDVLTCSMQGDGCWGGSPSQAWRWIQTKGICTGTDYNWKSGCKPYPFSQNQAGPAPPCKSSCTASWKTAYPQDKHMGTSSGQLYGNQATVAAIQREIQTNGPVIAVFLAYQDFMSYRSGVYFRTTNQRVGYHAVRVLGWGTQTCGSQKIDFWIAANSWGTGWGEAGFFKIRRGVNEVGFEQSEISFGLPKCVVFVC</sequence>
<evidence type="ECO:0000256" key="4">
    <source>
        <dbReference type="ARBA" id="ARBA00022807"/>
    </source>
</evidence>
<dbReference type="WBParaSite" id="Minc3s00075g03700">
    <property type="protein sequence ID" value="Minc3s00075g03700"/>
    <property type="gene ID" value="Minc3s00075g03700"/>
</dbReference>
<dbReference type="Pfam" id="PF00112">
    <property type="entry name" value="Peptidase_C1"/>
    <property type="match status" value="1"/>
</dbReference>
<dbReference type="GO" id="GO:0008234">
    <property type="term" value="F:cysteine-type peptidase activity"/>
    <property type="evidence" value="ECO:0007669"/>
    <property type="project" value="UniProtKB-KW"/>
</dbReference>
<dbReference type="PANTHER" id="PTHR12411">
    <property type="entry name" value="CYSTEINE PROTEASE FAMILY C1-RELATED"/>
    <property type="match status" value="1"/>
</dbReference>
<evidence type="ECO:0000256" key="5">
    <source>
        <dbReference type="ARBA" id="ARBA00023157"/>
    </source>
</evidence>
<proteinExistence type="inferred from homology"/>
<dbReference type="InterPro" id="IPR025660">
    <property type="entry name" value="Pept_his_AS"/>
</dbReference>
<feature type="domain" description="Peptidase C1A papain C-terminal" evidence="6">
    <location>
        <begin position="64"/>
        <end position="316"/>
    </location>
</feature>
<keyword evidence="5" id="KW-1015">Disulfide bond</keyword>
<accession>A0A914KQE0</accession>
<dbReference type="PROSITE" id="PS00640">
    <property type="entry name" value="THIOL_PROTEASE_ASN"/>
    <property type="match status" value="1"/>
</dbReference>
<dbReference type="PROSITE" id="PS00139">
    <property type="entry name" value="THIOL_PROTEASE_CYS"/>
    <property type="match status" value="1"/>
</dbReference>
<dbReference type="SMART" id="SM00645">
    <property type="entry name" value="Pept_C1"/>
    <property type="match status" value="1"/>
</dbReference>
<evidence type="ECO:0000256" key="2">
    <source>
        <dbReference type="ARBA" id="ARBA00022670"/>
    </source>
</evidence>
<evidence type="ECO:0000313" key="7">
    <source>
        <dbReference type="Proteomes" id="UP000887563"/>
    </source>
</evidence>
<dbReference type="InterPro" id="IPR000668">
    <property type="entry name" value="Peptidase_C1A_C"/>
</dbReference>
<keyword evidence="3" id="KW-0378">Hydrolase</keyword>
<dbReference type="InterPro" id="IPR038765">
    <property type="entry name" value="Papain-like_cys_pep_sf"/>
</dbReference>
<dbReference type="InterPro" id="IPR000169">
    <property type="entry name" value="Pept_cys_AS"/>
</dbReference>
<dbReference type="Gene3D" id="3.90.70.10">
    <property type="entry name" value="Cysteine proteinases"/>
    <property type="match status" value="1"/>
</dbReference>
<dbReference type="PROSITE" id="PS00639">
    <property type="entry name" value="THIOL_PROTEASE_HIS"/>
    <property type="match status" value="1"/>
</dbReference>
<dbReference type="AlphaFoldDB" id="A0A914KQE0"/>
<evidence type="ECO:0000256" key="1">
    <source>
        <dbReference type="ARBA" id="ARBA00008455"/>
    </source>
</evidence>
<dbReference type="GO" id="GO:0006508">
    <property type="term" value="P:proteolysis"/>
    <property type="evidence" value="ECO:0007669"/>
    <property type="project" value="UniProtKB-KW"/>
</dbReference>